<dbReference type="InterPro" id="IPR009003">
    <property type="entry name" value="Peptidase_S1_PA"/>
</dbReference>
<keyword evidence="2" id="KW-0732">Signal</keyword>
<evidence type="ECO:0008006" key="5">
    <source>
        <dbReference type="Google" id="ProtNLM"/>
    </source>
</evidence>
<dbReference type="PANTHER" id="PTHR36234">
    <property type="entry name" value="LYSYL ENDOPEPTIDASE"/>
    <property type="match status" value="1"/>
</dbReference>
<evidence type="ECO:0000313" key="4">
    <source>
        <dbReference type="Proteomes" id="UP000738325"/>
    </source>
</evidence>
<proteinExistence type="predicted"/>
<organism evidence="3 4">
    <name type="scientific">Dissophora globulifera</name>
    <dbReference type="NCBI Taxonomy" id="979702"/>
    <lineage>
        <taxon>Eukaryota</taxon>
        <taxon>Fungi</taxon>
        <taxon>Fungi incertae sedis</taxon>
        <taxon>Mucoromycota</taxon>
        <taxon>Mortierellomycotina</taxon>
        <taxon>Mortierellomycetes</taxon>
        <taxon>Mortierellales</taxon>
        <taxon>Mortierellaceae</taxon>
        <taxon>Dissophora</taxon>
    </lineage>
</organism>
<dbReference type="SUPFAM" id="SSF50494">
    <property type="entry name" value="Trypsin-like serine proteases"/>
    <property type="match status" value="1"/>
</dbReference>
<reference evidence="3" key="1">
    <citation type="journal article" date="2020" name="Fungal Divers.">
        <title>Resolving the Mortierellaceae phylogeny through synthesis of multi-gene phylogenetics and phylogenomics.</title>
        <authorList>
            <person name="Vandepol N."/>
            <person name="Liber J."/>
            <person name="Desiro A."/>
            <person name="Na H."/>
            <person name="Kennedy M."/>
            <person name="Barry K."/>
            <person name="Grigoriev I.V."/>
            <person name="Miller A.N."/>
            <person name="O'Donnell K."/>
            <person name="Stajich J.E."/>
            <person name="Bonito G."/>
        </authorList>
    </citation>
    <scope>NUCLEOTIDE SEQUENCE</scope>
    <source>
        <strain evidence="3">REB-010B</strain>
    </source>
</reference>
<dbReference type="Gene3D" id="2.40.10.10">
    <property type="entry name" value="Trypsin-like serine proteases"/>
    <property type="match status" value="2"/>
</dbReference>
<evidence type="ECO:0000256" key="2">
    <source>
        <dbReference type="SAM" id="SignalP"/>
    </source>
</evidence>
<dbReference type="InterPro" id="IPR043504">
    <property type="entry name" value="Peptidase_S1_PA_chymotrypsin"/>
</dbReference>
<comment type="caution">
    <text evidence="3">The sequence shown here is derived from an EMBL/GenBank/DDBJ whole genome shotgun (WGS) entry which is preliminary data.</text>
</comment>
<keyword evidence="4" id="KW-1185">Reference proteome</keyword>
<dbReference type="PANTHER" id="PTHR36234:SF5">
    <property type="entry name" value="LYSYL ENDOPEPTIDASE"/>
    <property type="match status" value="1"/>
</dbReference>
<dbReference type="EMBL" id="JAAAIP010000381">
    <property type="protein sequence ID" value="KAG0318270.1"/>
    <property type="molecule type" value="Genomic_DNA"/>
</dbReference>
<feature type="signal peptide" evidence="2">
    <location>
        <begin position="1"/>
        <end position="19"/>
    </location>
</feature>
<accession>A0A9P6US05</accession>
<sequence>MHLAPVVLLSTSLLLLACSNDFGRRSAANIAHAQVSVPGRFSANLAGSHYRDIPLNPARHRSDDFNGFVHLGQLRGPPPELRLPHLDNAQLLTEEETSRRQLVQRGQEPDGAYQFGKAISIESFDAEPTLSKGRWIPLKSLHNLRFMGDNSDGEEEAPEDVLVWQLEVHSKSALSLNLIFSDFYLPPDTEFYVSSHKKVLGAFTAKINNKPDGVFATAPIEGDRLLLEFYTRRKTLQQSGMPRIQLSHVVHGYKPTLLASSSDLTAKGLRQRDGSIVPQQRPMSGIKVQSEKSSVFDSWRFQDVNDELPPIRALSGKCNIDIACHQDEYQDQGRSVGVILTDYNQKYCTGAMINNARQDGRQLFLTANHCAGFSDTSAHLVMFNHEKIQCGPEPEVVNEHDTAMGLVKLANYAPSDFTLYEIIEPIPDAYNLYLSGWSALPKAPSSRPRVPQDVNKHHKEDPSPLPPPSDPSTDQIPIVCIHHPSGDAKKISFFYNGSLPKACWSECGLDEYYHWQIPRWDQGTTEPGSSGSPLFDADKRIVGQLHGGSASCWNKNGYDVYGAIHASFQEPPKIKNRLTTYLDPEGTGTKFMDGYSLEVARRDNKERQRGLFEEEKEDEEEIKRVGPLAVVGLEKPNFMPEQMEEQETSLPGDNTRSMPRSRYLHQRGTPDMFERLSTMFDRVWRQSYQ</sequence>
<feature type="region of interest" description="Disordered" evidence="1">
    <location>
        <begin position="640"/>
        <end position="669"/>
    </location>
</feature>
<feature type="region of interest" description="Disordered" evidence="1">
    <location>
        <begin position="444"/>
        <end position="474"/>
    </location>
</feature>
<dbReference type="OrthoDB" id="2333706at2759"/>
<evidence type="ECO:0000256" key="1">
    <source>
        <dbReference type="SAM" id="MobiDB-lite"/>
    </source>
</evidence>
<feature type="chain" id="PRO_5040289850" description="Serine protease" evidence="2">
    <location>
        <begin position="20"/>
        <end position="689"/>
    </location>
</feature>
<dbReference type="Proteomes" id="UP000738325">
    <property type="component" value="Unassembled WGS sequence"/>
</dbReference>
<feature type="compositionally biased region" description="Polar residues" evidence="1">
    <location>
        <begin position="648"/>
        <end position="658"/>
    </location>
</feature>
<name>A0A9P6US05_9FUNG</name>
<dbReference type="AlphaFoldDB" id="A0A9P6US05"/>
<protein>
    <recommendedName>
        <fullName evidence="5">Serine protease</fullName>
    </recommendedName>
</protein>
<gene>
    <name evidence="3" type="ORF">BGZ99_005790</name>
</gene>
<evidence type="ECO:0000313" key="3">
    <source>
        <dbReference type="EMBL" id="KAG0318270.1"/>
    </source>
</evidence>